<dbReference type="InterPro" id="IPR036691">
    <property type="entry name" value="Endo/exonu/phosph_ase_sf"/>
</dbReference>
<dbReference type="Proteomes" id="UP000288805">
    <property type="component" value="Unassembled WGS sequence"/>
</dbReference>
<sequence length="1390" mass="154994">MPVTSPGGRCWFGVELKTFEISIEEHKGKVSGKICERGPKFSSWVKFGGKGLSLLLEGVESCCGLKERTPFMKLWSEGDREYSLELRNNRAGRFLFCIVRDAGNKRFSLAFPEGRGFVGGWKILASKLRILGVSPLQWKGALLKNHLPSQASPSSSVVRDTSPLRDGPAPRDAIWLEMEKETLDRNKELLGRCLVGSWEGDSDCLPDPVSFGLWAKNSWFLEGNLWVSNMRANLLLLEFEFEDEAERVFNSGSRCFRGRSFCLEKWKPSVGCLKGVRGDVRHVWVKILGLPLHLWGRSLFKKFGDSCGRFVAVDENTADCRNLKWARVLVETRGWQHPSSLQVVAGPHIGEDKVAPSHAKGSVDSRPSSTVLPQTEKLPSPVLGSGAPTSDKTGAAATPSHAHEVETGRHPLSPACDLETGQCMDALAHSSLACGASFGPGLGKAQVSASLGSPPKPLGPTHLNDFGRGSPKCSPSRRREAPAPALTFAESPQMEAWPRLDTPTSTTEPSLPVEACKIPQRHASPFWMHRRQRLSPPSSSKLARHPKGKRRHLGEPSSSSTPFWDSGLEKGKGQCSSLWKSTTREEEATPNPLSMMLRDGSTVVLTEAPSSDPEIDVAKQRDLSVAYPCEEGWSDEELSKLFHFSSVLGMPVEGHEVEILALLKKLKLRTGNNSLCKRRKKKKSCTTRFERELKRLECSVSYGETSGITKRSGINDCAKRKLIKGVVRNQKPDLVCLLETKVKEVSLQLVKSVGVGRFLNWASVDARGAAGGLLLFWDNRVLEKLEIESGGYSISVRFRNCADGFSWIFSGVYGPVIGSEKEDFWEELGAIRGLWEDPWCIGGDFNAVRFPEERRNAPRLTTDMRRFTEVIGELGLRDFPLAGGPFTWIGGLNSQAASRLDRFLISDPWENHFSAITQSALPRLVSDHSPIVLEAGGFSSGKSPFRFENMWLKLDGFTDLVRSWWNGYSVEGYSSHCIAEKLKALKKDLKNWNKEVVGNVSFNRAEAFSRLQRWEAKENENPLTPGDVEAKNLALEDYKKWALLEETSWRQKSREIWLKEGDKNTKYFHKMANAKARRNFLSKIKVNGVNLSSLEDIKEGVCRVYQSLLSDSGDWRPSINGLNFKELGVEVMFSEEEIFAALSSFYGDKAPGPDGFTMAFWLFCWDVIKPEILGLFRKFYLHGTFQRSLNSTFLLLIPKKEGTEDLRDFRPISLVGSVYKLLAKVLANRLKSVMGEVISDSQHAFVHGRQILDVVLIANEALDSRLKGNNPGLLLKMDIEKAFDHVKWDFLMDVMSKMGFGHRWIKWMNWCCSTATFSILINGSPSGFFRSSRGLRQGDPLSPYLFLFAMEALSQLLSCARNGGFISGFRVGGRGREGLLVSHLLFADDT</sequence>
<dbReference type="InterPro" id="IPR000477">
    <property type="entry name" value="RT_dom"/>
</dbReference>
<organism evidence="3 4">
    <name type="scientific">Vitis vinifera</name>
    <name type="common">Grape</name>
    <dbReference type="NCBI Taxonomy" id="29760"/>
    <lineage>
        <taxon>Eukaryota</taxon>
        <taxon>Viridiplantae</taxon>
        <taxon>Streptophyta</taxon>
        <taxon>Embryophyta</taxon>
        <taxon>Tracheophyta</taxon>
        <taxon>Spermatophyta</taxon>
        <taxon>Magnoliopsida</taxon>
        <taxon>eudicotyledons</taxon>
        <taxon>Gunneridae</taxon>
        <taxon>Pentapetalae</taxon>
        <taxon>rosids</taxon>
        <taxon>Vitales</taxon>
        <taxon>Vitaceae</taxon>
        <taxon>Viteae</taxon>
        <taxon>Vitis</taxon>
    </lineage>
</organism>
<dbReference type="SUPFAM" id="SSF56672">
    <property type="entry name" value="DNA/RNA polymerases"/>
    <property type="match status" value="1"/>
</dbReference>
<feature type="region of interest" description="Disordered" evidence="1">
    <location>
        <begin position="351"/>
        <end position="410"/>
    </location>
</feature>
<evidence type="ECO:0000256" key="1">
    <source>
        <dbReference type="SAM" id="MobiDB-lite"/>
    </source>
</evidence>
<dbReference type="InterPro" id="IPR025558">
    <property type="entry name" value="DUF4283"/>
</dbReference>
<feature type="region of interest" description="Disordered" evidence="1">
    <location>
        <begin position="446"/>
        <end position="593"/>
    </location>
</feature>
<dbReference type="PROSITE" id="PS50878">
    <property type="entry name" value="RT_POL"/>
    <property type="match status" value="1"/>
</dbReference>
<dbReference type="Pfam" id="PF14111">
    <property type="entry name" value="DUF4283"/>
    <property type="match status" value="1"/>
</dbReference>
<feature type="domain" description="Reverse transcriptase" evidence="2">
    <location>
        <begin position="1178"/>
        <end position="1390"/>
    </location>
</feature>
<proteinExistence type="predicted"/>
<dbReference type="Pfam" id="PF03372">
    <property type="entry name" value="Exo_endo_phos"/>
    <property type="match status" value="1"/>
</dbReference>
<reference evidence="3 4" key="1">
    <citation type="journal article" date="2018" name="PLoS Genet.">
        <title>Population sequencing reveals clonal diversity and ancestral inbreeding in the grapevine cultivar Chardonnay.</title>
        <authorList>
            <person name="Roach M.J."/>
            <person name="Johnson D.L."/>
            <person name="Bohlmann J."/>
            <person name="van Vuuren H.J."/>
            <person name="Jones S.J."/>
            <person name="Pretorius I.S."/>
            <person name="Schmidt S.A."/>
            <person name="Borneman A.R."/>
        </authorList>
    </citation>
    <scope>NUCLEOTIDE SEQUENCE [LARGE SCALE GENOMIC DNA]</scope>
    <source>
        <strain evidence="4">cv. Chardonnay</strain>
        <tissue evidence="3">Leaf</tissue>
    </source>
</reference>
<dbReference type="SUPFAM" id="SSF56219">
    <property type="entry name" value="DNase I-like"/>
    <property type="match status" value="1"/>
</dbReference>
<dbReference type="EMBL" id="QGNW01000186">
    <property type="protein sequence ID" value="RVW87162.1"/>
    <property type="molecule type" value="Genomic_DNA"/>
</dbReference>
<gene>
    <name evidence="3" type="primary">YTX2_139</name>
    <name evidence="3" type="ORF">CK203_026998</name>
</gene>
<dbReference type="InterPro" id="IPR005135">
    <property type="entry name" value="Endo/exonuclease/phosphatase"/>
</dbReference>
<dbReference type="PANTHER" id="PTHR19446">
    <property type="entry name" value="REVERSE TRANSCRIPTASES"/>
    <property type="match status" value="1"/>
</dbReference>
<evidence type="ECO:0000313" key="3">
    <source>
        <dbReference type="EMBL" id="RVW87162.1"/>
    </source>
</evidence>
<comment type="caution">
    <text evidence="3">The sequence shown here is derived from an EMBL/GenBank/DDBJ whole genome shotgun (WGS) entry which is preliminary data.</text>
</comment>
<evidence type="ECO:0000313" key="4">
    <source>
        <dbReference type="Proteomes" id="UP000288805"/>
    </source>
</evidence>
<name>A0A438HRS9_VITVI</name>
<dbReference type="CDD" id="cd01650">
    <property type="entry name" value="RT_nLTR_like"/>
    <property type="match status" value="1"/>
</dbReference>
<dbReference type="InterPro" id="IPR043502">
    <property type="entry name" value="DNA/RNA_pol_sf"/>
</dbReference>
<accession>A0A438HRS9</accession>
<dbReference type="Gene3D" id="3.60.10.10">
    <property type="entry name" value="Endonuclease/exonuclease/phosphatase"/>
    <property type="match status" value="1"/>
</dbReference>
<dbReference type="GO" id="GO:0003824">
    <property type="term" value="F:catalytic activity"/>
    <property type="evidence" value="ECO:0007669"/>
    <property type="project" value="InterPro"/>
</dbReference>
<dbReference type="Pfam" id="PF00078">
    <property type="entry name" value="RVT_1"/>
    <property type="match status" value="1"/>
</dbReference>
<feature type="compositionally biased region" description="Basic residues" evidence="1">
    <location>
        <begin position="542"/>
        <end position="552"/>
    </location>
</feature>
<feature type="region of interest" description="Disordered" evidence="1">
    <location>
        <begin position="148"/>
        <end position="170"/>
    </location>
</feature>
<feature type="compositionally biased region" description="Polar residues" evidence="1">
    <location>
        <begin position="148"/>
        <end position="159"/>
    </location>
</feature>
<evidence type="ECO:0000259" key="2">
    <source>
        <dbReference type="PROSITE" id="PS50878"/>
    </source>
</evidence>
<protein>
    <submittedName>
        <fullName evidence="3">Transposon TX1 uncharacterized 149 kDa protein</fullName>
    </submittedName>
</protein>